<dbReference type="AlphaFoldDB" id="A0A841IX20"/>
<evidence type="ECO:0000256" key="7">
    <source>
        <dbReference type="ARBA" id="ARBA00022519"/>
    </source>
</evidence>
<dbReference type="GO" id="GO:0015627">
    <property type="term" value="C:type II protein secretion system complex"/>
    <property type="evidence" value="ECO:0007669"/>
    <property type="project" value="UniProtKB-UniRule"/>
</dbReference>
<dbReference type="EMBL" id="JACIJP010000001">
    <property type="protein sequence ID" value="MBB6122692.1"/>
    <property type="molecule type" value="Genomic_DNA"/>
</dbReference>
<dbReference type="PANTHER" id="PTHR30258:SF27">
    <property type="entry name" value="BACTERIOPHAGE ADSORPTION PROTEIN B-RELATED"/>
    <property type="match status" value="1"/>
</dbReference>
<comment type="similarity">
    <text evidence="4 16">Belongs to the GSP E family.</text>
</comment>
<comment type="cofactor">
    <cofactor evidence="1">
        <name>Zn(2+)</name>
        <dbReference type="ChEBI" id="CHEBI:29105"/>
    </cofactor>
</comment>
<dbReference type="CDD" id="cd01129">
    <property type="entry name" value="PulE-GspE-like"/>
    <property type="match status" value="1"/>
</dbReference>
<dbReference type="RefSeq" id="WP_246351736.1">
    <property type="nucleotide sequence ID" value="NZ_JACIJP010000001.1"/>
</dbReference>
<keyword evidence="13" id="KW-1278">Translocase</keyword>
<dbReference type="InterPro" id="IPR027417">
    <property type="entry name" value="P-loop_NTPase"/>
</dbReference>
<dbReference type="Gene3D" id="3.30.450.90">
    <property type="match status" value="1"/>
</dbReference>
<dbReference type="InterPro" id="IPR054757">
    <property type="entry name" value="GSPE_N1E"/>
</dbReference>
<evidence type="ECO:0000313" key="19">
    <source>
        <dbReference type="EMBL" id="MBB6122692.1"/>
    </source>
</evidence>
<keyword evidence="6" id="KW-1003">Cell membrane</keyword>
<evidence type="ECO:0000256" key="3">
    <source>
        <dbReference type="ARBA" id="ARBA00004533"/>
    </source>
</evidence>
<evidence type="ECO:0000256" key="10">
    <source>
        <dbReference type="ARBA" id="ARBA00022833"/>
    </source>
</evidence>
<evidence type="ECO:0000313" key="20">
    <source>
        <dbReference type="Proteomes" id="UP000552700"/>
    </source>
</evidence>
<feature type="region of interest" description="Disordered" evidence="17">
    <location>
        <begin position="1"/>
        <end position="21"/>
    </location>
</feature>
<proteinExistence type="inferred from homology"/>
<keyword evidence="10" id="KW-0862">Zinc</keyword>
<accession>A0A841IX20</accession>
<evidence type="ECO:0000259" key="18">
    <source>
        <dbReference type="PROSITE" id="PS00662"/>
    </source>
</evidence>
<dbReference type="GO" id="GO:0046872">
    <property type="term" value="F:metal ion binding"/>
    <property type="evidence" value="ECO:0007669"/>
    <property type="project" value="UniProtKB-KW"/>
</dbReference>
<dbReference type="PANTHER" id="PTHR30258">
    <property type="entry name" value="TYPE II SECRETION SYSTEM PROTEIN GSPE-RELATED"/>
    <property type="match status" value="1"/>
</dbReference>
<evidence type="ECO:0000256" key="1">
    <source>
        <dbReference type="ARBA" id="ARBA00001947"/>
    </source>
</evidence>
<evidence type="ECO:0000256" key="9">
    <source>
        <dbReference type="ARBA" id="ARBA00022741"/>
    </source>
</evidence>
<comment type="caution">
    <text evidence="19">The sequence shown here is derived from an EMBL/GenBank/DDBJ whole genome shotgun (WGS) entry which is preliminary data.</text>
</comment>
<dbReference type="GO" id="GO:0016887">
    <property type="term" value="F:ATP hydrolysis activity"/>
    <property type="evidence" value="ECO:0007669"/>
    <property type="project" value="TreeGrafter"/>
</dbReference>
<dbReference type="Pfam" id="PF22341">
    <property type="entry name" value="GSPE_N1E"/>
    <property type="match status" value="1"/>
</dbReference>
<evidence type="ECO:0000256" key="11">
    <source>
        <dbReference type="ARBA" id="ARBA00022840"/>
    </source>
</evidence>
<evidence type="ECO:0000256" key="16">
    <source>
        <dbReference type="RuleBase" id="RU366070"/>
    </source>
</evidence>
<evidence type="ECO:0000256" key="5">
    <source>
        <dbReference type="ARBA" id="ARBA00022448"/>
    </source>
</evidence>
<evidence type="ECO:0000256" key="4">
    <source>
        <dbReference type="ARBA" id="ARBA00006611"/>
    </source>
</evidence>
<gene>
    <name evidence="19" type="ORF">FHS92_000399</name>
</gene>
<dbReference type="InterPro" id="IPR003593">
    <property type="entry name" value="AAA+_ATPase"/>
</dbReference>
<sequence length="590" mass="63103">MTGGCRDEDFGFDETKPEGLIGQSGVSAAAALARAARPQDFDDVSALARPAPLPPSSELLAALAPIQETPTSPSEPVLPLAPLPGPRPADIPYAFARKHGIVVLGEEGDARLQIAMRQTGDRHALVEVRRHLARDFDVHIVEDVQFDRHLSDHYAMDGSAAAMAGAMEVGADELDLIAGDLPSADDLLDSADDAPAIRLINGIIAEAARQGVSDIHVEPYETGLVVRMRIDGVLRETLRMPPHVAQVLVSRIKVMARLDIAERRVPQDGRIGLTLGGKLLDVRVSTLPSRAGERVVLRILDKENAGISLNGLGMSALADKAFRDALGEPNGIILVTGPTGSGKTTTLYAGLRELNDGSRNILTVEDPVEYAVDGVGQTQVNPKVGLTFAAGLRAILRQDPDVVMVGEIRDHETAEIAVQASLTGHLVLSTVHTNDAVGAITRLRDMKVEPFLLASTLRAVIAQRLVRRLCRSCRTAHPADDATSALLGLPVGTPIYRAVGCADCSQSGYKGRIGVFECVRVDETIRQLIHDGGDETLIARHAFAHAPDLGEAVRELVRSGDTTAEEAIRITRRESEPMLDELMATQVDHA</sequence>
<dbReference type="FunFam" id="3.30.450.90:FF:000001">
    <property type="entry name" value="Type II secretion system ATPase GspE"/>
    <property type="match status" value="1"/>
</dbReference>
<comment type="function">
    <text evidence="2 16">ATPase component of the type II secretion system required for the energy-dependent secretion of extracellular factors such as proteases and toxins from the periplasm. Acts as a molecular motor to provide the energy that is required for assembly of the pseudopilus and the extrusion of substrates generated in the cytoplasm.</text>
</comment>
<keyword evidence="8" id="KW-0479">Metal-binding</keyword>
<evidence type="ECO:0000256" key="12">
    <source>
        <dbReference type="ARBA" id="ARBA00022927"/>
    </source>
</evidence>
<keyword evidence="14" id="KW-0472">Membrane</keyword>
<evidence type="ECO:0000256" key="13">
    <source>
        <dbReference type="ARBA" id="ARBA00022967"/>
    </source>
</evidence>
<comment type="catalytic activity">
    <reaction evidence="15">
        <text>ATP + H2O + cellular proteinSide 1 = ADP + phosphate + cellular proteinSide 2.</text>
        <dbReference type="EC" id="7.4.2.8"/>
    </reaction>
</comment>
<dbReference type="Gene3D" id="3.40.50.300">
    <property type="entry name" value="P-loop containing nucleotide triphosphate hydrolases"/>
    <property type="match status" value="1"/>
</dbReference>
<keyword evidence="9 16" id="KW-0547">Nucleotide-binding</keyword>
<keyword evidence="11 16" id="KW-0067">ATP-binding</keyword>
<keyword evidence="12 16" id="KW-0653">Protein transport</keyword>
<dbReference type="GO" id="GO:0015628">
    <property type="term" value="P:protein secretion by the type II secretion system"/>
    <property type="evidence" value="ECO:0007669"/>
    <property type="project" value="UniProtKB-UniRule"/>
</dbReference>
<dbReference type="Proteomes" id="UP000552700">
    <property type="component" value="Unassembled WGS sequence"/>
</dbReference>
<dbReference type="SUPFAM" id="SSF160246">
    <property type="entry name" value="EspE N-terminal domain-like"/>
    <property type="match status" value="1"/>
</dbReference>
<dbReference type="Gene3D" id="3.30.300.160">
    <property type="entry name" value="Type II secretion system, protein E, N-terminal domain"/>
    <property type="match status" value="1"/>
</dbReference>
<keyword evidence="5 16" id="KW-0813">Transport</keyword>
<dbReference type="InterPro" id="IPR001482">
    <property type="entry name" value="T2SS/T4SS_dom"/>
</dbReference>
<keyword evidence="7" id="KW-0997">Cell inner membrane</keyword>
<feature type="domain" description="Bacterial type II secretion system protein E" evidence="18">
    <location>
        <begin position="396"/>
        <end position="410"/>
    </location>
</feature>
<comment type="subcellular location">
    <subcellularLocation>
        <location evidence="3 16">Cell inner membrane</location>
    </subcellularLocation>
</comment>
<dbReference type="FunFam" id="3.40.50.300:FF:000398">
    <property type="entry name" value="Type IV pilus assembly ATPase PilB"/>
    <property type="match status" value="1"/>
</dbReference>
<evidence type="ECO:0000256" key="6">
    <source>
        <dbReference type="ARBA" id="ARBA00022475"/>
    </source>
</evidence>
<feature type="compositionally biased region" description="Basic and acidic residues" evidence="17">
    <location>
        <begin position="1"/>
        <end position="17"/>
    </location>
</feature>
<keyword evidence="20" id="KW-1185">Reference proteome</keyword>
<dbReference type="InterPro" id="IPR013369">
    <property type="entry name" value="T2SS_GspE"/>
</dbReference>
<name>A0A841IX20_9SPHN</name>
<organism evidence="19 20">
    <name type="scientific">Sphingobium subterraneum</name>
    <dbReference type="NCBI Taxonomy" id="627688"/>
    <lineage>
        <taxon>Bacteria</taxon>
        <taxon>Pseudomonadati</taxon>
        <taxon>Pseudomonadota</taxon>
        <taxon>Alphaproteobacteria</taxon>
        <taxon>Sphingomonadales</taxon>
        <taxon>Sphingomonadaceae</taxon>
        <taxon>Sphingobium</taxon>
    </lineage>
</organism>
<dbReference type="SMART" id="SM00382">
    <property type="entry name" value="AAA"/>
    <property type="match status" value="1"/>
</dbReference>
<dbReference type="PROSITE" id="PS00662">
    <property type="entry name" value="T2SP_E"/>
    <property type="match status" value="1"/>
</dbReference>
<evidence type="ECO:0000256" key="2">
    <source>
        <dbReference type="ARBA" id="ARBA00003288"/>
    </source>
</evidence>
<evidence type="ECO:0000256" key="17">
    <source>
        <dbReference type="SAM" id="MobiDB-lite"/>
    </source>
</evidence>
<dbReference type="NCBIfam" id="TIGR02533">
    <property type="entry name" value="type_II_gspE"/>
    <property type="match status" value="1"/>
</dbReference>
<dbReference type="SUPFAM" id="SSF52540">
    <property type="entry name" value="P-loop containing nucleoside triphosphate hydrolases"/>
    <property type="match status" value="1"/>
</dbReference>
<evidence type="ECO:0000256" key="15">
    <source>
        <dbReference type="ARBA" id="ARBA00034006"/>
    </source>
</evidence>
<evidence type="ECO:0000256" key="8">
    <source>
        <dbReference type="ARBA" id="ARBA00022723"/>
    </source>
</evidence>
<reference evidence="19 20" key="1">
    <citation type="submission" date="2020-08" db="EMBL/GenBank/DDBJ databases">
        <title>Genomic Encyclopedia of Type Strains, Phase IV (KMG-IV): sequencing the most valuable type-strain genomes for metagenomic binning, comparative biology and taxonomic classification.</title>
        <authorList>
            <person name="Goeker M."/>
        </authorList>
    </citation>
    <scope>NUCLEOTIDE SEQUENCE [LARGE SCALE GENOMIC DNA]</scope>
    <source>
        <strain evidence="19 20">DSM 102255</strain>
    </source>
</reference>
<evidence type="ECO:0000256" key="14">
    <source>
        <dbReference type="ARBA" id="ARBA00023136"/>
    </source>
</evidence>
<dbReference type="InterPro" id="IPR037257">
    <property type="entry name" value="T2SS_E_N_sf"/>
</dbReference>
<dbReference type="GO" id="GO:0005524">
    <property type="term" value="F:ATP binding"/>
    <property type="evidence" value="ECO:0007669"/>
    <property type="project" value="UniProtKB-UniRule"/>
</dbReference>
<dbReference type="GO" id="GO:0005886">
    <property type="term" value="C:plasma membrane"/>
    <property type="evidence" value="ECO:0007669"/>
    <property type="project" value="UniProtKB-SubCell"/>
</dbReference>
<dbReference type="GO" id="GO:0008564">
    <property type="term" value="F:protein-exporting ATPase activity"/>
    <property type="evidence" value="ECO:0007669"/>
    <property type="project" value="UniProtKB-EC"/>
</dbReference>
<dbReference type="Pfam" id="PF00437">
    <property type="entry name" value="T2SSE"/>
    <property type="match status" value="1"/>
</dbReference>
<protein>
    <recommendedName>
        <fullName evidence="16">Type II secretion system protein E</fullName>
        <shortName evidence="16">T2SS protein E</shortName>
    </recommendedName>
    <alternativeName>
        <fullName evidence="16">Type II traffic warden ATPase</fullName>
    </alternativeName>
</protein>